<protein>
    <submittedName>
        <fullName evidence="1">Uncharacterized protein</fullName>
    </submittedName>
</protein>
<dbReference type="EMBL" id="CAJNBK010000005">
    <property type="protein sequence ID" value="CAE6742121.1"/>
    <property type="molecule type" value="Genomic_DNA"/>
</dbReference>
<comment type="caution">
    <text evidence="1">The sequence shown here is derived from an EMBL/GenBank/DDBJ whole genome shotgun (WGS) entry which is preliminary data.</text>
</comment>
<organism evidence="1 2">
    <name type="scientific">Paraburkholderia haematera</name>
    <dbReference type="NCBI Taxonomy" id="2793077"/>
    <lineage>
        <taxon>Bacteria</taxon>
        <taxon>Pseudomonadati</taxon>
        <taxon>Pseudomonadota</taxon>
        <taxon>Betaproteobacteria</taxon>
        <taxon>Burkholderiales</taxon>
        <taxon>Burkholderiaceae</taxon>
        <taxon>Paraburkholderia</taxon>
    </lineage>
</organism>
<reference evidence="1 2" key="1">
    <citation type="submission" date="2021-02" db="EMBL/GenBank/DDBJ databases">
        <authorList>
            <person name="Vanwijnsberghe S."/>
        </authorList>
    </citation>
    <scope>NUCLEOTIDE SEQUENCE [LARGE SCALE GENOMIC DNA]</scope>
    <source>
        <strain evidence="1 2">LMG 31837</strain>
    </source>
</reference>
<evidence type="ECO:0000313" key="1">
    <source>
        <dbReference type="EMBL" id="CAE6742121.1"/>
    </source>
</evidence>
<gene>
    <name evidence="1" type="ORF">R69888_02565</name>
</gene>
<keyword evidence="2" id="KW-1185">Reference proteome</keyword>
<evidence type="ECO:0000313" key="2">
    <source>
        <dbReference type="Proteomes" id="UP000672526"/>
    </source>
</evidence>
<dbReference type="Proteomes" id="UP000672526">
    <property type="component" value="Unassembled WGS sequence"/>
</dbReference>
<sequence>MKSPIRKGDKLVMSAAWEVKVTGRLLTCPDERRGKWT</sequence>
<name>A0ABN7LEV4_9BURK</name>
<proteinExistence type="predicted"/>
<accession>A0ABN7LEV4</accession>